<sequence>MGLFSLGVWRVDPHGSWEYTADCGRIYMVDAGVAFHSSFNVSPISVIPHMQRRINQISAQWRCCPSLP</sequence>
<evidence type="ECO:0000313" key="2">
    <source>
        <dbReference type="Proteomes" id="UP000053989"/>
    </source>
</evidence>
<dbReference type="InParanoid" id="A0A0C2YV48"/>
<dbReference type="Proteomes" id="UP000053989">
    <property type="component" value="Unassembled WGS sequence"/>
</dbReference>
<organism evidence="1 2">
    <name type="scientific">Scleroderma citrinum Foug A</name>
    <dbReference type="NCBI Taxonomy" id="1036808"/>
    <lineage>
        <taxon>Eukaryota</taxon>
        <taxon>Fungi</taxon>
        <taxon>Dikarya</taxon>
        <taxon>Basidiomycota</taxon>
        <taxon>Agaricomycotina</taxon>
        <taxon>Agaricomycetes</taxon>
        <taxon>Agaricomycetidae</taxon>
        <taxon>Boletales</taxon>
        <taxon>Sclerodermatineae</taxon>
        <taxon>Sclerodermataceae</taxon>
        <taxon>Scleroderma</taxon>
    </lineage>
</organism>
<evidence type="ECO:0000313" key="1">
    <source>
        <dbReference type="EMBL" id="KIM53518.1"/>
    </source>
</evidence>
<protein>
    <submittedName>
        <fullName evidence="1">Uncharacterized protein</fullName>
    </submittedName>
</protein>
<name>A0A0C2YV48_9AGAM</name>
<reference evidence="1 2" key="1">
    <citation type="submission" date="2014-04" db="EMBL/GenBank/DDBJ databases">
        <authorList>
            <consortium name="DOE Joint Genome Institute"/>
            <person name="Kuo A."/>
            <person name="Kohler A."/>
            <person name="Nagy L.G."/>
            <person name="Floudas D."/>
            <person name="Copeland A."/>
            <person name="Barry K.W."/>
            <person name="Cichocki N."/>
            <person name="Veneault-Fourrey C."/>
            <person name="LaButti K."/>
            <person name="Lindquist E.A."/>
            <person name="Lipzen A."/>
            <person name="Lundell T."/>
            <person name="Morin E."/>
            <person name="Murat C."/>
            <person name="Sun H."/>
            <person name="Tunlid A."/>
            <person name="Henrissat B."/>
            <person name="Grigoriev I.V."/>
            <person name="Hibbett D.S."/>
            <person name="Martin F."/>
            <person name="Nordberg H.P."/>
            <person name="Cantor M.N."/>
            <person name="Hua S.X."/>
        </authorList>
    </citation>
    <scope>NUCLEOTIDE SEQUENCE [LARGE SCALE GENOMIC DNA]</scope>
    <source>
        <strain evidence="1 2">Foug A</strain>
    </source>
</reference>
<accession>A0A0C2YV48</accession>
<keyword evidence="2" id="KW-1185">Reference proteome</keyword>
<gene>
    <name evidence="1" type="ORF">SCLCIDRAFT_434508</name>
</gene>
<dbReference type="EMBL" id="KN822179">
    <property type="protein sequence ID" value="KIM53518.1"/>
    <property type="molecule type" value="Genomic_DNA"/>
</dbReference>
<reference evidence="2" key="2">
    <citation type="submission" date="2015-01" db="EMBL/GenBank/DDBJ databases">
        <title>Evolutionary Origins and Diversification of the Mycorrhizal Mutualists.</title>
        <authorList>
            <consortium name="DOE Joint Genome Institute"/>
            <consortium name="Mycorrhizal Genomics Consortium"/>
            <person name="Kohler A."/>
            <person name="Kuo A."/>
            <person name="Nagy L.G."/>
            <person name="Floudas D."/>
            <person name="Copeland A."/>
            <person name="Barry K.W."/>
            <person name="Cichocki N."/>
            <person name="Veneault-Fourrey C."/>
            <person name="LaButti K."/>
            <person name="Lindquist E.A."/>
            <person name="Lipzen A."/>
            <person name="Lundell T."/>
            <person name="Morin E."/>
            <person name="Murat C."/>
            <person name="Riley R."/>
            <person name="Ohm R."/>
            <person name="Sun H."/>
            <person name="Tunlid A."/>
            <person name="Henrissat B."/>
            <person name="Grigoriev I.V."/>
            <person name="Hibbett D.S."/>
            <person name="Martin F."/>
        </authorList>
    </citation>
    <scope>NUCLEOTIDE SEQUENCE [LARGE SCALE GENOMIC DNA]</scope>
    <source>
        <strain evidence="2">Foug A</strain>
    </source>
</reference>
<proteinExistence type="predicted"/>
<dbReference type="AlphaFoldDB" id="A0A0C2YV48"/>
<dbReference type="HOGENOM" id="CLU_2795428_0_0_1"/>